<feature type="transmembrane region" description="Helical" evidence="10">
    <location>
        <begin position="6"/>
        <end position="28"/>
    </location>
</feature>
<dbReference type="InterPro" id="IPR000276">
    <property type="entry name" value="GPCR_Rhodpsn"/>
</dbReference>
<dbReference type="GO" id="GO:0004930">
    <property type="term" value="F:G protein-coupled receptor activity"/>
    <property type="evidence" value="ECO:0007669"/>
    <property type="project" value="UniProtKB-KW"/>
</dbReference>
<evidence type="ECO:0000256" key="4">
    <source>
        <dbReference type="ARBA" id="ARBA00022989"/>
    </source>
</evidence>
<dbReference type="EMBL" id="KB200274">
    <property type="protein sequence ID" value="ESP02351.1"/>
    <property type="molecule type" value="Genomic_DNA"/>
</dbReference>
<dbReference type="Proteomes" id="UP000030746">
    <property type="component" value="Unassembled WGS sequence"/>
</dbReference>
<dbReference type="GO" id="GO:0005886">
    <property type="term" value="C:plasma membrane"/>
    <property type="evidence" value="ECO:0007669"/>
    <property type="project" value="UniProtKB-SubCell"/>
</dbReference>
<evidence type="ECO:0000256" key="2">
    <source>
        <dbReference type="ARBA" id="ARBA00022475"/>
    </source>
</evidence>
<dbReference type="PANTHER" id="PTHR24248:SF120">
    <property type="entry name" value="G-PROTEIN COUPLED RECEPTORS FAMILY 1 PROFILE DOMAIN-CONTAINING PROTEIN"/>
    <property type="match status" value="1"/>
</dbReference>
<evidence type="ECO:0000256" key="8">
    <source>
        <dbReference type="ARBA" id="ARBA00023224"/>
    </source>
</evidence>
<dbReference type="SMART" id="SM01381">
    <property type="entry name" value="7TM_GPCR_Srsx"/>
    <property type="match status" value="1"/>
</dbReference>
<dbReference type="InterPro" id="IPR017452">
    <property type="entry name" value="GPCR_Rhodpsn_7TM"/>
</dbReference>
<dbReference type="HOGENOM" id="CLU_009579_11_2_1"/>
<feature type="domain" description="G-protein coupled receptors family 1 profile" evidence="11">
    <location>
        <begin position="19"/>
        <end position="307"/>
    </location>
</feature>
<feature type="transmembrane region" description="Helical" evidence="10">
    <location>
        <begin position="286"/>
        <end position="309"/>
    </location>
</feature>
<evidence type="ECO:0000256" key="6">
    <source>
        <dbReference type="ARBA" id="ARBA00023136"/>
    </source>
</evidence>
<keyword evidence="2" id="KW-1003">Cell membrane</keyword>
<keyword evidence="8 9" id="KW-0807">Transducer</keyword>
<dbReference type="Pfam" id="PF00001">
    <property type="entry name" value="7tm_1"/>
    <property type="match status" value="1"/>
</dbReference>
<comment type="subcellular location">
    <subcellularLocation>
        <location evidence="1">Cell membrane</location>
        <topology evidence="1">Multi-pass membrane protein</topology>
    </subcellularLocation>
</comment>
<keyword evidence="7 9" id="KW-0675">Receptor</keyword>
<accession>V4B4F9</accession>
<feature type="non-terminal residue" evidence="12">
    <location>
        <position position="326"/>
    </location>
</feature>
<dbReference type="AlphaFoldDB" id="V4B4F9"/>
<evidence type="ECO:0000256" key="9">
    <source>
        <dbReference type="RuleBase" id="RU000688"/>
    </source>
</evidence>
<proteinExistence type="inferred from homology"/>
<dbReference type="GO" id="GO:0043410">
    <property type="term" value="P:positive regulation of MAPK cascade"/>
    <property type="evidence" value="ECO:0007669"/>
    <property type="project" value="TreeGrafter"/>
</dbReference>
<feature type="transmembrane region" description="Helical" evidence="10">
    <location>
        <begin position="252"/>
        <end position="274"/>
    </location>
</feature>
<dbReference type="Gene3D" id="1.20.1070.10">
    <property type="entry name" value="Rhodopsin 7-helix transmembrane proteins"/>
    <property type="match status" value="1"/>
</dbReference>
<feature type="transmembrane region" description="Helical" evidence="10">
    <location>
        <begin position="76"/>
        <end position="98"/>
    </location>
</feature>
<dbReference type="PROSITE" id="PS00237">
    <property type="entry name" value="G_PROTEIN_RECEP_F1_1"/>
    <property type="match status" value="1"/>
</dbReference>
<feature type="transmembrane region" description="Helical" evidence="10">
    <location>
        <begin position="40"/>
        <end position="61"/>
    </location>
</feature>
<name>V4B4F9_LOTGI</name>
<evidence type="ECO:0000313" key="13">
    <source>
        <dbReference type="Proteomes" id="UP000030746"/>
    </source>
</evidence>
<evidence type="ECO:0000256" key="3">
    <source>
        <dbReference type="ARBA" id="ARBA00022692"/>
    </source>
</evidence>
<feature type="transmembrane region" description="Helical" evidence="10">
    <location>
        <begin position="119"/>
        <end position="137"/>
    </location>
</feature>
<dbReference type="PANTHER" id="PTHR24248">
    <property type="entry name" value="ADRENERGIC RECEPTOR-RELATED G-PROTEIN COUPLED RECEPTOR"/>
    <property type="match status" value="1"/>
</dbReference>
<dbReference type="GO" id="GO:0071880">
    <property type="term" value="P:adenylate cyclase-activating adrenergic receptor signaling pathway"/>
    <property type="evidence" value="ECO:0007669"/>
    <property type="project" value="TreeGrafter"/>
</dbReference>
<organism evidence="12 13">
    <name type="scientific">Lottia gigantea</name>
    <name type="common">Giant owl limpet</name>
    <dbReference type="NCBI Taxonomy" id="225164"/>
    <lineage>
        <taxon>Eukaryota</taxon>
        <taxon>Metazoa</taxon>
        <taxon>Spiralia</taxon>
        <taxon>Lophotrochozoa</taxon>
        <taxon>Mollusca</taxon>
        <taxon>Gastropoda</taxon>
        <taxon>Patellogastropoda</taxon>
        <taxon>Lottioidea</taxon>
        <taxon>Lottiidae</taxon>
        <taxon>Lottia</taxon>
    </lineage>
</organism>
<keyword evidence="6 10" id="KW-0472">Membrane</keyword>
<evidence type="ECO:0000313" key="12">
    <source>
        <dbReference type="EMBL" id="ESP02351.1"/>
    </source>
</evidence>
<feature type="transmembrane region" description="Helical" evidence="10">
    <location>
        <begin position="161"/>
        <end position="182"/>
    </location>
</feature>
<keyword evidence="3 9" id="KW-0812">Transmembrane</keyword>
<evidence type="ECO:0000256" key="1">
    <source>
        <dbReference type="ARBA" id="ARBA00004651"/>
    </source>
</evidence>
<evidence type="ECO:0000259" key="11">
    <source>
        <dbReference type="PROSITE" id="PS50262"/>
    </source>
</evidence>
<dbReference type="RefSeq" id="XP_009046934.1">
    <property type="nucleotide sequence ID" value="XM_009048686.1"/>
</dbReference>
<comment type="similarity">
    <text evidence="9">Belongs to the G-protein coupled receptor 1 family.</text>
</comment>
<keyword evidence="4 10" id="KW-1133">Transmembrane helix</keyword>
<dbReference type="PROSITE" id="PS50262">
    <property type="entry name" value="G_PROTEIN_RECEP_F1_2"/>
    <property type="match status" value="1"/>
</dbReference>
<feature type="non-terminal residue" evidence="12">
    <location>
        <position position="1"/>
    </location>
</feature>
<keyword evidence="13" id="KW-1185">Reference proteome</keyword>
<dbReference type="PRINTS" id="PR00237">
    <property type="entry name" value="GPCRRHODOPSN"/>
</dbReference>
<evidence type="ECO:0000256" key="7">
    <source>
        <dbReference type="ARBA" id="ARBA00023170"/>
    </source>
</evidence>
<reference evidence="12 13" key="1">
    <citation type="journal article" date="2013" name="Nature">
        <title>Insights into bilaterian evolution from three spiralian genomes.</title>
        <authorList>
            <person name="Simakov O."/>
            <person name="Marletaz F."/>
            <person name="Cho S.J."/>
            <person name="Edsinger-Gonzales E."/>
            <person name="Havlak P."/>
            <person name="Hellsten U."/>
            <person name="Kuo D.H."/>
            <person name="Larsson T."/>
            <person name="Lv J."/>
            <person name="Arendt D."/>
            <person name="Savage R."/>
            <person name="Osoegawa K."/>
            <person name="de Jong P."/>
            <person name="Grimwood J."/>
            <person name="Chapman J.A."/>
            <person name="Shapiro H."/>
            <person name="Aerts A."/>
            <person name="Otillar R.P."/>
            <person name="Terry A.Y."/>
            <person name="Boore J.L."/>
            <person name="Grigoriev I.V."/>
            <person name="Lindberg D.R."/>
            <person name="Seaver E.C."/>
            <person name="Weisblat D.A."/>
            <person name="Putnam N.H."/>
            <person name="Rokhsar D.S."/>
        </authorList>
    </citation>
    <scope>NUCLEOTIDE SEQUENCE [LARGE SCALE GENOMIC DNA]</scope>
</reference>
<evidence type="ECO:0000256" key="10">
    <source>
        <dbReference type="SAM" id="Phobius"/>
    </source>
</evidence>
<dbReference type="SUPFAM" id="SSF81321">
    <property type="entry name" value="Family A G protein-coupled receptor-like"/>
    <property type="match status" value="1"/>
</dbReference>
<evidence type="ECO:0000256" key="5">
    <source>
        <dbReference type="ARBA" id="ARBA00023040"/>
    </source>
</evidence>
<dbReference type="OMA" id="MAYINSG"/>
<dbReference type="GeneID" id="20251281"/>
<dbReference type="CTD" id="20251281"/>
<gene>
    <name evidence="12" type="ORF">LOTGIDRAFT_54386</name>
</gene>
<dbReference type="OrthoDB" id="10071887at2759"/>
<dbReference type="CDD" id="cd14967">
    <property type="entry name" value="7tmA_amine_R-like"/>
    <property type="match status" value="1"/>
</dbReference>
<sequence>RGILLGFGLYCVVFITIAGNVLVLIAFYKEKKLRTVFNLYIVNLAITDIGVAATAMSFYIIDNILGYWPFGEFLCGFWIFCDYGMTFASVFTLIVISIDRFWSVSWSVHYRTHHKAKKSYISIAVVWSVMIVLWLPACVTDRIKHQRPGMCIWEPSLNSEFVIFIAAIGHHGSCFVLLFCYVQVFTFVRRRAKVGAIGAPKSKMAAEEISVTGATLFARKQKPATLNSIRESGADDDLSSDEASTIKREKKVFVTLSYILVGYVICWVPFHVVFDISAVKPDAVPHVVYTITFWMTYLNSTINPFLYNFSSPDFREAFRKILCRKC</sequence>
<protein>
    <recommendedName>
        <fullName evidence="11">G-protein coupled receptors family 1 profile domain-containing protein</fullName>
    </recommendedName>
</protein>
<dbReference type="KEGG" id="lgi:LOTGIDRAFT_54386"/>
<keyword evidence="5 9" id="KW-0297">G-protein coupled receptor</keyword>